<dbReference type="Proteomes" id="UP000002630">
    <property type="component" value="Unassembled WGS sequence"/>
</dbReference>
<keyword evidence="2" id="KW-1185">Reference proteome</keyword>
<evidence type="ECO:0000313" key="1">
    <source>
        <dbReference type="EMBL" id="CBJ33188.1"/>
    </source>
</evidence>
<proteinExistence type="predicted"/>
<dbReference type="AlphaFoldDB" id="D7G178"/>
<sequence length="95" mass="10820">MTCESCMVNFEPDTLFWGRWEGKKRLYNHVNYTDCKPKTCEKGKCGELNPVDSDDSDKRPRFRDKLLEEANTLSVGWVGAGFNIARGCAVLIELD</sequence>
<protein>
    <submittedName>
        <fullName evidence="1">Uncharacterized protein</fullName>
    </submittedName>
</protein>
<accession>D7G178</accession>
<name>D7G178_ECTSI</name>
<reference evidence="1 2" key="1">
    <citation type="journal article" date="2010" name="Nature">
        <title>The Ectocarpus genome and the independent evolution of multicellularity in brown algae.</title>
        <authorList>
            <person name="Cock J.M."/>
            <person name="Sterck L."/>
            <person name="Rouze P."/>
            <person name="Scornet D."/>
            <person name="Allen A.E."/>
            <person name="Amoutzias G."/>
            <person name="Anthouard V."/>
            <person name="Artiguenave F."/>
            <person name="Aury J.M."/>
            <person name="Badger J.H."/>
            <person name="Beszteri B."/>
            <person name="Billiau K."/>
            <person name="Bonnet E."/>
            <person name="Bothwell J.H."/>
            <person name="Bowler C."/>
            <person name="Boyen C."/>
            <person name="Brownlee C."/>
            <person name="Carrano C.J."/>
            <person name="Charrier B."/>
            <person name="Cho G.Y."/>
            <person name="Coelho S.M."/>
            <person name="Collen J."/>
            <person name="Corre E."/>
            <person name="Da Silva C."/>
            <person name="Delage L."/>
            <person name="Delaroque N."/>
            <person name="Dittami S.M."/>
            <person name="Doulbeau S."/>
            <person name="Elias M."/>
            <person name="Farnham G."/>
            <person name="Gachon C.M."/>
            <person name="Gschloessl B."/>
            <person name="Heesch S."/>
            <person name="Jabbari K."/>
            <person name="Jubin C."/>
            <person name="Kawai H."/>
            <person name="Kimura K."/>
            <person name="Kloareg B."/>
            <person name="Kupper F.C."/>
            <person name="Lang D."/>
            <person name="Le Bail A."/>
            <person name="Leblanc C."/>
            <person name="Lerouge P."/>
            <person name="Lohr M."/>
            <person name="Lopez P.J."/>
            <person name="Martens C."/>
            <person name="Maumus F."/>
            <person name="Michel G."/>
            <person name="Miranda-Saavedra D."/>
            <person name="Morales J."/>
            <person name="Moreau H."/>
            <person name="Motomura T."/>
            <person name="Nagasato C."/>
            <person name="Napoli C.A."/>
            <person name="Nelson D.R."/>
            <person name="Nyvall-Collen P."/>
            <person name="Peters A.F."/>
            <person name="Pommier C."/>
            <person name="Potin P."/>
            <person name="Poulain J."/>
            <person name="Quesneville H."/>
            <person name="Read B."/>
            <person name="Rensing S.A."/>
            <person name="Ritter A."/>
            <person name="Rousvoal S."/>
            <person name="Samanta M."/>
            <person name="Samson G."/>
            <person name="Schroeder D.C."/>
            <person name="Segurens B."/>
            <person name="Strittmatter M."/>
            <person name="Tonon T."/>
            <person name="Tregear J.W."/>
            <person name="Valentin K."/>
            <person name="von Dassow P."/>
            <person name="Yamagishi T."/>
            <person name="Van de Peer Y."/>
            <person name="Wincker P."/>
        </authorList>
    </citation>
    <scope>NUCLEOTIDE SEQUENCE [LARGE SCALE GENOMIC DNA]</scope>
    <source>
        <strain evidence="2">Ec32 / CCAP1310/4</strain>
    </source>
</reference>
<gene>
    <name evidence="1" type="ORF">Esi_0439_0009</name>
</gene>
<dbReference type="EMBL" id="FN649760">
    <property type="protein sequence ID" value="CBJ33188.1"/>
    <property type="molecule type" value="Genomic_DNA"/>
</dbReference>
<dbReference type="InParanoid" id="D7G178"/>
<organism evidence="1 2">
    <name type="scientific">Ectocarpus siliculosus</name>
    <name type="common">Brown alga</name>
    <name type="synonym">Conferva siliculosa</name>
    <dbReference type="NCBI Taxonomy" id="2880"/>
    <lineage>
        <taxon>Eukaryota</taxon>
        <taxon>Sar</taxon>
        <taxon>Stramenopiles</taxon>
        <taxon>Ochrophyta</taxon>
        <taxon>PX clade</taxon>
        <taxon>Phaeophyceae</taxon>
        <taxon>Ectocarpales</taxon>
        <taxon>Ectocarpaceae</taxon>
        <taxon>Ectocarpus</taxon>
    </lineage>
</organism>
<evidence type="ECO:0000313" key="2">
    <source>
        <dbReference type="Proteomes" id="UP000002630"/>
    </source>
</evidence>